<feature type="domain" description="Amine oxidase" evidence="1">
    <location>
        <begin position="20"/>
        <end position="409"/>
    </location>
</feature>
<dbReference type="InterPro" id="IPR036188">
    <property type="entry name" value="FAD/NAD-bd_sf"/>
</dbReference>
<dbReference type="InterPro" id="IPR002937">
    <property type="entry name" value="Amino_oxidase"/>
</dbReference>
<reference evidence="3" key="1">
    <citation type="submission" date="2016-10" db="EMBL/GenBank/DDBJ databases">
        <authorList>
            <person name="Varghese N."/>
            <person name="Submissions S."/>
        </authorList>
    </citation>
    <scope>NUCLEOTIDE SEQUENCE [LARGE SCALE GENOMIC DNA]</scope>
    <source>
        <strain evidence="3">DSM 22127</strain>
    </source>
</reference>
<dbReference type="Gene3D" id="3.50.50.60">
    <property type="entry name" value="FAD/NAD(P)-binding domain"/>
    <property type="match status" value="1"/>
</dbReference>
<organism evidence="2 3">
    <name type="scientific">Nocardioides scoriae</name>
    <dbReference type="NCBI Taxonomy" id="642780"/>
    <lineage>
        <taxon>Bacteria</taxon>
        <taxon>Bacillati</taxon>
        <taxon>Actinomycetota</taxon>
        <taxon>Actinomycetes</taxon>
        <taxon>Propionibacteriales</taxon>
        <taxon>Nocardioidaceae</taxon>
        <taxon>Nocardioides</taxon>
    </lineage>
</organism>
<dbReference type="AlphaFoldDB" id="A0A1H1R3Q0"/>
<dbReference type="STRING" id="642780.SAMN04488570_1579"/>
<dbReference type="PANTHER" id="PTHR42841">
    <property type="entry name" value="AMINE OXIDASE"/>
    <property type="match status" value="1"/>
</dbReference>
<dbReference type="Proteomes" id="UP000198859">
    <property type="component" value="Chromosome I"/>
</dbReference>
<dbReference type="RefSeq" id="WP_091728118.1">
    <property type="nucleotide sequence ID" value="NZ_LT629757.1"/>
</dbReference>
<proteinExistence type="predicted"/>
<evidence type="ECO:0000313" key="3">
    <source>
        <dbReference type="Proteomes" id="UP000198859"/>
    </source>
</evidence>
<keyword evidence="3" id="KW-1185">Reference proteome</keyword>
<dbReference type="OrthoDB" id="9767561at2"/>
<evidence type="ECO:0000259" key="1">
    <source>
        <dbReference type="Pfam" id="PF01593"/>
    </source>
</evidence>
<dbReference type="Pfam" id="PF01593">
    <property type="entry name" value="Amino_oxidase"/>
    <property type="match status" value="1"/>
</dbReference>
<dbReference type="SUPFAM" id="SSF51905">
    <property type="entry name" value="FAD/NAD(P)-binding domain"/>
    <property type="match status" value="1"/>
</dbReference>
<protein>
    <submittedName>
        <fullName evidence="2">Flavin containing amine oxidoreductase</fullName>
    </submittedName>
</protein>
<dbReference type="PRINTS" id="PR00411">
    <property type="entry name" value="PNDRDTASEI"/>
</dbReference>
<dbReference type="EMBL" id="LT629757">
    <property type="protein sequence ID" value="SDS30185.1"/>
    <property type="molecule type" value="Genomic_DNA"/>
</dbReference>
<sequence>MAAAPSLPTHADVVVVGAGLSGLAAARRLQDAGLDVLVVEAAERPGGRVRTDAVDGLLLDRGFQLLNPAYPEVGRVVDVDALDLQPFGAGVVMASGGRRVVLGDPRRLPSSLLSDVLHSPGGLAAKLALVRWALPVGYGPASGIRAGRDRTLDEEVRARGLAGPLTEQVLRPFLAGVLADERLETSRRLGEMILRSFVRGTPALPRAGMQALPDQLAGRLAEGTVRYAVRAKIVAGNRVVTDHGTVGATAMVVAADPHAAADILRLPRPTVRALTTFWFHAGTAPTDRPLLHVDGDRDGPVVNTAVVSNAAPSYAARGALVQATVIGARPELADDARRQAGRVYGASPAAWELVRTDVIAHALPAFPVGTPLQRRVDLGDGVFVAGDHRDTPSIQGALVSGRRAADAVLARLGVTAA</sequence>
<name>A0A1H1R3Q0_9ACTN</name>
<dbReference type="GO" id="GO:0016491">
    <property type="term" value="F:oxidoreductase activity"/>
    <property type="evidence" value="ECO:0007669"/>
    <property type="project" value="InterPro"/>
</dbReference>
<accession>A0A1H1R3Q0</accession>
<gene>
    <name evidence="2" type="ORF">SAMN04488570_1579</name>
</gene>
<evidence type="ECO:0000313" key="2">
    <source>
        <dbReference type="EMBL" id="SDS30185.1"/>
    </source>
</evidence>